<dbReference type="SMART" id="SM00015">
    <property type="entry name" value="IQ"/>
    <property type="match status" value="2"/>
</dbReference>
<dbReference type="AlphaFoldDB" id="A0A835QZ75"/>
<protein>
    <recommendedName>
        <fullName evidence="5">DUF4005 domain-containing protein</fullName>
    </recommendedName>
</protein>
<feature type="region of interest" description="Disordered" evidence="4">
    <location>
        <begin position="225"/>
        <end position="257"/>
    </location>
</feature>
<dbReference type="Pfam" id="PF13178">
    <property type="entry name" value="DUF4005"/>
    <property type="match status" value="1"/>
</dbReference>
<dbReference type="PANTHER" id="PTHR32295:SF6">
    <property type="entry name" value="PROTEIN IQ-DOMAIN 18"/>
    <property type="match status" value="1"/>
</dbReference>
<feature type="domain" description="DUF4005" evidence="5">
    <location>
        <begin position="216"/>
        <end position="271"/>
    </location>
</feature>
<gene>
    <name evidence="6" type="ORF">HPP92_013519</name>
</gene>
<dbReference type="GO" id="GO:0005516">
    <property type="term" value="F:calmodulin binding"/>
    <property type="evidence" value="ECO:0007669"/>
    <property type="project" value="UniProtKB-KW"/>
</dbReference>
<evidence type="ECO:0000313" key="6">
    <source>
        <dbReference type="EMBL" id="KAG0478800.1"/>
    </source>
</evidence>
<evidence type="ECO:0000256" key="1">
    <source>
        <dbReference type="ARBA" id="ARBA00022860"/>
    </source>
</evidence>
<dbReference type="EMBL" id="JADCNM010000006">
    <property type="protein sequence ID" value="KAG0478800.1"/>
    <property type="molecule type" value="Genomic_DNA"/>
</dbReference>
<evidence type="ECO:0000313" key="7">
    <source>
        <dbReference type="Proteomes" id="UP000639772"/>
    </source>
</evidence>
<evidence type="ECO:0000256" key="4">
    <source>
        <dbReference type="SAM" id="MobiDB-lite"/>
    </source>
</evidence>
<dbReference type="InterPro" id="IPR025064">
    <property type="entry name" value="DUF4005"/>
</dbReference>
<accession>A0A835QZ75</accession>
<comment type="caution">
    <text evidence="6">The sequence shown here is derived from an EMBL/GenBank/DDBJ whole genome shotgun (WGS) entry which is preliminary data.</text>
</comment>
<keyword evidence="1" id="KW-0112">Calmodulin-binding</keyword>
<evidence type="ECO:0000256" key="3">
    <source>
        <dbReference type="ARBA" id="ARBA00024378"/>
    </source>
</evidence>
<dbReference type="OrthoDB" id="685302at2759"/>
<sequence>MGKGSRWLWRLLTATRESKQTKEKERGKWSLQVLSPPPTIREFKNRSSFEYKHEPRRHSFSIASAKRKTNFKTREELAAIKIQASFRSYLARKALRALKGLVKLQAMARGFLVRKKALRSMQALWAAQARARAYRVRMMVKLHLATTIIFLNTCKEILRQVFIFMQEIDRAVQKVAELALGKSRSTKSSWLAESVAKERRLQEETITQGGSLGFSWFPNYMANTESRRAKERSQSTPKQRPHSCDKKQFSKPRASFDANRITRLQQSNGATASKIKIHDMEL</sequence>
<evidence type="ECO:0000256" key="2">
    <source>
        <dbReference type="ARBA" id="ARBA00024341"/>
    </source>
</evidence>
<dbReference type="Pfam" id="PF00612">
    <property type="entry name" value="IQ"/>
    <property type="match status" value="2"/>
</dbReference>
<dbReference type="InterPro" id="IPR000048">
    <property type="entry name" value="IQ_motif_EF-hand-BS"/>
</dbReference>
<dbReference type="PANTHER" id="PTHR32295">
    <property type="entry name" value="IQ-DOMAIN 5-RELATED"/>
    <property type="match status" value="1"/>
</dbReference>
<dbReference type="PROSITE" id="PS50096">
    <property type="entry name" value="IQ"/>
    <property type="match status" value="2"/>
</dbReference>
<comment type="similarity">
    <text evidence="2">Belongs to the IQD family.</text>
</comment>
<comment type="subunit">
    <text evidence="3">Binds to multiple calmodulin (CaM) in the presence of Ca(2+) and CaM-like proteins.</text>
</comment>
<dbReference type="Proteomes" id="UP000639772">
    <property type="component" value="Chromosome 6"/>
</dbReference>
<name>A0A835QZ75_VANPL</name>
<organism evidence="6 7">
    <name type="scientific">Vanilla planifolia</name>
    <name type="common">Vanilla</name>
    <dbReference type="NCBI Taxonomy" id="51239"/>
    <lineage>
        <taxon>Eukaryota</taxon>
        <taxon>Viridiplantae</taxon>
        <taxon>Streptophyta</taxon>
        <taxon>Embryophyta</taxon>
        <taxon>Tracheophyta</taxon>
        <taxon>Spermatophyta</taxon>
        <taxon>Magnoliopsida</taxon>
        <taxon>Liliopsida</taxon>
        <taxon>Asparagales</taxon>
        <taxon>Orchidaceae</taxon>
        <taxon>Vanilloideae</taxon>
        <taxon>Vanilleae</taxon>
        <taxon>Vanilla</taxon>
    </lineage>
</organism>
<dbReference type="Gene3D" id="1.20.5.190">
    <property type="match status" value="1"/>
</dbReference>
<proteinExistence type="inferred from homology"/>
<evidence type="ECO:0000259" key="5">
    <source>
        <dbReference type="Pfam" id="PF13178"/>
    </source>
</evidence>
<reference evidence="6 7" key="1">
    <citation type="journal article" date="2020" name="Nat. Food">
        <title>A phased Vanilla planifolia genome enables genetic improvement of flavour and production.</title>
        <authorList>
            <person name="Hasing T."/>
            <person name="Tang H."/>
            <person name="Brym M."/>
            <person name="Khazi F."/>
            <person name="Huang T."/>
            <person name="Chambers A.H."/>
        </authorList>
    </citation>
    <scope>NUCLEOTIDE SEQUENCE [LARGE SCALE GENOMIC DNA]</scope>
    <source>
        <tissue evidence="6">Leaf</tissue>
    </source>
</reference>